<dbReference type="SUPFAM" id="SSF49562">
    <property type="entry name" value="C2 domain (Calcium/lipid-binding domain, CaLB)"/>
    <property type="match status" value="1"/>
</dbReference>
<dbReference type="InterPro" id="IPR000008">
    <property type="entry name" value="C2_dom"/>
</dbReference>
<dbReference type="AlphaFoldDB" id="A0A250XAE0"/>
<dbReference type="GO" id="GO:0008289">
    <property type="term" value="F:lipid binding"/>
    <property type="evidence" value="ECO:0007669"/>
    <property type="project" value="UniProtKB-KW"/>
</dbReference>
<organism evidence="8 9">
    <name type="scientific">Chlamydomonas eustigma</name>
    <dbReference type="NCBI Taxonomy" id="1157962"/>
    <lineage>
        <taxon>Eukaryota</taxon>
        <taxon>Viridiplantae</taxon>
        <taxon>Chlorophyta</taxon>
        <taxon>core chlorophytes</taxon>
        <taxon>Chlorophyceae</taxon>
        <taxon>CS clade</taxon>
        <taxon>Chlamydomonadales</taxon>
        <taxon>Chlamydomonadaceae</taxon>
        <taxon>Chlamydomonas</taxon>
    </lineage>
</organism>
<keyword evidence="4" id="KW-0446">Lipid-binding</keyword>
<evidence type="ECO:0000256" key="3">
    <source>
        <dbReference type="ARBA" id="ARBA00023055"/>
    </source>
</evidence>
<dbReference type="SMART" id="SM00239">
    <property type="entry name" value="C2"/>
    <property type="match status" value="1"/>
</dbReference>
<proteinExistence type="predicted"/>
<dbReference type="EMBL" id="BEGY01000048">
    <property type="protein sequence ID" value="GAX80083.1"/>
    <property type="molecule type" value="Genomic_DNA"/>
</dbReference>
<dbReference type="PANTHER" id="PTHR10774:SF190">
    <property type="entry name" value="C2 CALCIUM_LIPID-BINDING ENDONUCLEASE_EXONUCLEASE_PHOSPHATASE-RELATED"/>
    <property type="match status" value="1"/>
</dbReference>
<accession>A0A250XAE0</accession>
<dbReference type="Proteomes" id="UP000232323">
    <property type="component" value="Unassembled WGS sequence"/>
</dbReference>
<protein>
    <submittedName>
        <fullName evidence="8">Uncharacterized protein</fullName>
    </submittedName>
</protein>
<dbReference type="Pfam" id="PF00168">
    <property type="entry name" value="C2"/>
    <property type="match status" value="1"/>
</dbReference>
<name>A0A250XAE0_9CHLO</name>
<gene>
    <name evidence="8" type="ORF">CEUSTIGMA_g7521.t1</name>
</gene>
<dbReference type="InterPro" id="IPR045050">
    <property type="entry name" value="Synaptotagmin_plant"/>
</dbReference>
<dbReference type="PROSITE" id="PS50004">
    <property type="entry name" value="C2"/>
    <property type="match status" value="1"/>
</dbReference>
<dbReference type="OrthoDB" id="67700at2759"/>
<comment type="subcellular location">
    <subcellularLocation>
        <location evidence="1">Membrane</location>
    </subcellularLocation>
</comment>
<comment type="caution">
    <text evidence="8">The sequence shown here is derived from an EMBL/GenBank/DDBJ whole genome shotgun (WGS) entry which is preliminary data.</text>
</comment>
<keyword evidence="3" id="KW-0445">Lipid transport</keyword>
<feature type="domain" description="SMP-LTD" evidence="7">
    <location>
        <begin position="19"/>
        <end position="232"/>
    </location>
</feature>
<evidence type="ECO:0000256" key="1">
    <source>
        <dbReference type="ARBA" id="ARBA00004370"/>
    </source>
</evidence>
<dbReference type="GO" id="GO:0016020">
    <property type="term" value="C:membrane"/>
    <property type="evidence" value="ECO:0007669"/>
    <property type="project" value="UniProtKB-SubCell"/>
</dbReference>
<reference evidence="8 9" key="1">
    <citation type="submission" date="2017-08" db="EMBL/GenBank/DDBJ databases">
        <title>Acidophilic green algal genome provides insights into adaptation to an acidic environment.</title>
        <authorList>
            <person name="Hirooka S."/>
            <person name="Hirose Y."/>
            <person name="Kanesaki Y."/>
            <person name="Higuchi S."/>
            <person name="Fujiwara T."/>
            <person name="Onuma R."/>
            <person name="Era A."/>
            <person name="Ohbayashi R."/>
            <person name="Uzuka A."/>
            <person name="Nozaki H."/>
            <person name="Yoshikawa H."/>
            <person name="Miyagishima S.Y."/>
        </authorList>
    </citation>
    <scope>NUCLEOTIDE SEQUENCE [LARGE SCALE GENOMIC DNA]</scope>
    <source>
        <strain evidence="8 9">NIES-2499</strain>
    </source>
</reference>
<evidence type="ECO:0000259" key="6">
    <source>
        <dbReference type="PROSITE" id="PS50004"/>
    </source>
</evidence>
<evidence type="ECO:0000256" key="2">
    <source>
        <dbReference type="ARBA" id="ARBA00022448"/>
    </source>
</evidence>
<keyword evidence="9" id="KW-1185">Reference proteome</keyword>
<dbReference type="InterPro" id="IPR031468">
    <property type="entry name" value="SMP_LBD"/>
</dbReference>
<sequence>MLGQLFIPTSRLAEKHVAGGKGLLANNLLVALFPQASAALETYVKSILPQVLDSCKPAWIEGIELQQFSIGSAPPEILEFEVQTASDEACSKDPSKSQLQEVCIKVSVRWISDADILLNVKPLPSATRSFLPTFMDSTIQKYLSVCAGIQKIEVSGEVLISLTPLLDHLPVVGGVRVTLTDAPHLDFKLVTLKAGSDDSYILDLLKPWLVRTLHKSLLGPLVMPEHKFIPLQPGAADVQRPKGVLLTHIIRAGGRLPSQDFLTGIRHPYCTFWVRQKVVHRTQSKEEEQPGLQWNHEAKLLVHDKSNQHLMMEVWDDNTGKYVVKADTFIGSCFLKLKDVPDDRELKVDLPLSVDHIDTGDPSDLLGDCCPLEITVQWIPSTRLSEHPALGHPGCVQVNVSKLWTQDASIFPVSFEVKLLGLSKSTSKKYNAEGTSAKYNPEETVSLNAAEYNIQQQEIQHKVSATAAPSFEIVFDVVGLKLPQIEASSLEIYVLGGRQGDPQARLVLAMSEVMQRRVAAGVSGGTYKLSNRFNTTTASVEVWWKGVLL</sequence>
<dbReference type="PANTHER" id="PTHR10774">
    <property type="entry name" value="EXTENDED SYNAPTOTAGMIN-RELATED"/>
    <property type="match status" value="1"/>
</dbReference>
<evidence type="ECO:0000313" key="8">
    <source>
        <dbReference type="EMBL" id="GAX80083.1"/>
    </source>
</evidence>
<evidence type="ECO:0000256" key="5">
    <source>
        <dbReference type="ARBA" id="ARBA00023136"/>
    </source>
</evidence>
<dbReference type="CDD" id="cd21677">
    <property type="entry name" value="SMP_SYT"/>
    <property type="match status" value="1"/>
</dbReference>
<dbReference type="InterPro" id="IPR035892">
    <property type="entry name" value="C2_domain_sf"/>
</dbReference>
<evidence type="ECO:0000259" key="7">
    <source>
        <dbReference type="PROSITE" id="PS51847"/>
    </source>
</evidence>
<dbReference type="CDD" id="cd00030">
    <property type="entry name" value="C2"/>
    <property type="match status" value="1"/>
</dbReference>
<keyword evidence="2" id="KW-0813">Transport</keyword>
<keyword evidence="5" id="KW-0472">Membrane</keyword>
<dbReference type="GO" id="GO:0006869">
    <property type="term" value="P:lipid transport"/>
    <property type="evidence" value="ECO:0007669"/>
    <property type="project" value="UniProtKB-KW"/>
</dbReference>
<dbReference type="GO" id="GO:0005783">
    <property type="term" value="C:endoplasmic reticulum"/>
    <property type="evidence" value="ECO:0007669"/>
    <property type="project" value="TreeGrafter"/>
</dbReference>
<evidence type="ECO:0000256" key="4">
    <source>
        <dbReference type="ARBA" id="ARBA00023121"/>
    </source>
</evidence>
<dbReference type="PROSITE" id="PS51847">
    <property type="entry name" value="SMP"/>
    <property type="match status" value="1"/>
</dbReference>
<evidence type="ECO:0000313" key="9">
    <source>
        <dbReference type="Proteomes" id="UP000232323"/>
    </source>
</evidence>
<dbReference type="Gene3D" id="2.60.40.150">
    <property type="entry name" value="C2 domain"/>
    <property type="match status" value="1"/>
</dbReference>
<dbReference type="STRING" id="1157962.A0A250XAE0"/>
<feature type="domain" description="C2" evidence="6">
    <location>
        <begin position="223"/>
        <end position="350"/>
    </location>
</feature>